<accession>A0A131ZC51</accession>
<organism evidence="3">
    <name type="scientific">Rhipicephalus appendiculatus</name>
    <name type="common">Brown ear tick</name>
    <dbReference type="NCBI Taxonomy" id="34631"/>
    <lineage>
        <taxon>Eukaryota</taxon>
        <taxon>Metazoa</taxon>
        <taxon>Ecdysozoa</taxon>
        <taxon>Arthropoda</taxon>
        <taxon>Chelicerata</taxon>
        <taxon>Arachnida</taxon>
        <taxon>Acari</taxon>
        <taxon>Parasitiformes</taxon>
        <taxon>Ixodida</taxon>
        <taxon>Ixodoidea</taxon>
        <taxon>Ixodidae</taxon>
        <taxon>Rhipicephalinae</taxon>
        <taxon>Rhipicephalus</taxon>
        <taxon>Rhipicephalus</taxon>
    </lineage>
</organism>
<feature type="compositionally biased region" description="Polar residues" evidence="1">
    <location>
        <begin position="127"/>
        <end position="145"/>
    </location>
</feature>
<keyword evidence="2" id="KW-1133">Transmembrane helix</keyword>
<reference evidence="3" key="1">
    <citation type="journal article" date="2016" name="Ticks Tick Borne Dis.">
        <title>De novo assembly and annotation of the salivary gland transcriptome of Rhipicephalus appendiculatus male and female ticks during blood feeding.</title>
        <authorList>
            <person name="de Castro M.H."/>
            <person name="de Klerk D."/>
            <person name="Pienaar R."/>
            <person name="Latif A.A."/>
            <person name="Rees D.J."/>
            <person name="Mans B.J."/>
        </authorList>
    </citation>
    <scope>NUCLEOTIDE SEQUENCE</scope>
    <source>
        <tissue evidence="3">Salivary glands</tissue>
    </source>
</reference>
<dbReference type="EMBL" id="GEDV01000187">
    <property type="protein sequence ID" value="JAP88370.1"/>
    <property type="molecule type" value="Transcribed_RNA"/>
</dbReference>
<feature type="compositionally biased region" description="Basic residues" evidence="1">
    <location>
        <begin position="71"/>
        <end position="89"/>
    </location>
</feature>
<keyword evidence="2" id="KW-0812">Transmembrane</keyword>
<evidence type="ECO:0000256" key="2">
    <source>
        <dbReference type="SAM" id="Phobius"/>
    </source>
</evidence>
<evidence type="ECO:0000256" key="1">
    <source>
        <dbReference type="SAM" id="MobiDB-lite"/>
    </source>
</evidence>
<dbReference type="AlphaFoldDB" id="A0A131ZC51"/>
<keyword evidence="2" id="KW-0472">Membrane</keyword>
<proteinExistence type="predicted"/>
<feature type="compositionally biased region" description="Basic and acidic residues" evidence="1">
    <location>
        <begin position="107"/>
        <end position="126"/>
    </location>
</feature>
<feature type="transmembrane region" description="Helical" evidence="2">
    <location>
        <begin position="171"/>
        <end position="192"/>
    </location>
</feature>
<feature type="non-terminal residue" evidence="3">
    <location>
        <position position="219"/>
    </location>
</feature>
<feature type="transmembrane region" description="Helical" evidence="2">
    <location>
        <begin position="198"/>
        <end position="218"/>
    </location>
</feature>
<evidence type="ECO:0000313" key="3">
    <source>
        <dbReference type="EMBL" id="JAP88370.1"/>
    </source>
</evidence>
<name>A0A131ZC51_RHIAP</name>
<sequence length="219" mass="22758">TCFPPAALSVFRTRVPDASRVSTEVRNEKMKVTLVSFALVVIVIIVKEAELAQIRRGRVGYPIGKPGSRFGKNRLRYPGRNKPRIRKPGGHGSSASNRKPKKHGQTTKHEGGKHIQSKPEEPHKAESGTTSTKPDETTGTGVNNNGMGNMGMMPGGMMGGYGMMDMGMGGYGMMGGMGMLGMGMGGMAGMGMGMGMGGMAGMGMGMGMGGMAGMGMGMG</sequence>
<feature type="region of interest" description="Disordered" evidence="1">
    <location>
        <begin position="59"/>
        <end position="147"/>
    </location>
</feature>
<feature type="non-terminal residue" evidence="3">
    <location>
        <position position="1"/>
    </location>
</feature>
<protein>
    <submittedName>
        <fullName evidence="3">Uncharacterized protein</fullName>
    </submittedName>
</protein>